<dbReference type="GO" id="GO:0030246">
    <property type="term" value="F:carbohydrate binding"/>
    <property type="evidence" value="ECO:0007669"/>
    <property type="project" value="InterPro"/>
</dbReference>
<dbReference type="SUPFAM" id="SSF49452">
    <property type="entry name" value="Starch-binding domain-like"/>
    <property type="match status" value="1"/>
</dbReference>
<dbReference type="InterPro" id="IPR013784">
    <property type="entry name" value="Carb-bd-like_fold"/>
</dbReference>
<dbReference type="AlphaFoldDB" id="A0AAU8MQ45"/>
<dbReference type="EMBL" id="CP159925">
    <property type="protein sequence ID" value="XCO73528.1"/>
    <property type="molecule type" value="Genomic_DNA"/>
</dbReference>
<feature type="chain" id="PRO_5043526688" evidence="1">
    <location>
        <begin position="32"/>
        <end position="662"/>
    </location>
</feature>
<keyword evidence="2" id="KW-0378">Hydrolase</keyword>
<evidence type="ECO:0000256" key="1">
    <source>
        <dbReference type="SAM" id="SignalP"/>
    </source>
</evidence>
<organism evidence="2">
    <name type="scientific">Lysobacter firmicutimachus</name>
    <dbReference type="NCBI Taxonomy" id="1792846"/>
    <lineage>
        <taxon>Bacteria</taxon>
        <taxon>Pseudomonadati</taxon>
        <taxon>Pseudomonadota</taxon>
        <taxon>Gammaproteobacteria</taxon>
        <taxon>Lysobacterales</taxon>
        <taxon>Lysobacteraceae</taxon>
        <taxon>Lysobacter</taxon>
    </lineage>
</organism>
<accession>A0AAU8MQ45</accession>
<feature type="signal peptide" evidence="1">
    <location>
        <begin position="1"/>
        <end position="31"/>
    </location>
</feature>
<name>A0AAU8MQ45_9GAMM</name>
<gene>
    <name evidence="2" type="ORF">ABU614_14100</name>
</gene>
<dbReference type="GO" id="GO:0004180">
    <property type="term" value="F:carboxypeptidase activity"/>
    <property type="evidence" value="ECO:0007669"/>
    <property type="project" value="UniProtKB-KW"/>
</dbReference>
<keyword evidence="1" id="KW-0732">Signal</keyword>
<protein>
    <submittedName>
        <fullName evidence="2">Carboxypeptidase-like regulatory domain-containing protein</fullName>
    </submittedName>
</protein>
<keyword evidence="2" id="KW-0121">Carboxypeptidase</keyword>
<dbReference type="RefSeq" id="WP_363796481.1">
    <property type="nucleotide sequence ID" value="NZ_CP159925.1"/>
</dbReference>
<reference evidence="2" key="1">
    <citation type="submission" date="2024-06" db="EMBL/GenBank/DDBJ databases">
        <authorList>
            <person name="Li S."/>
        </authorList>
    </citation>
    <scope>NUCLEOTIDE SEQUENCE</scope>
    <source>
        <strain evidence="2">SR10</strain>
    </source>
</reference>
<dbReference type="Gene3D" id="2.60.40.10">
    <property type="entry name" value="Immunoglobulins"/>
    <property type="match status" value="1"/>
</dbReference>
<evidence type="ECO:0000313" key="2">
    <source>
        <dbReference type="EMBL" id="XCO73528.1"/>
    </source>
</evidence>
<dbReference type="InterPro" id="IPR013783">
    <property type="entry name" value="Ig-like_fold"/>
</dbReference>
<sequence>MRLPPPGSHRLVLRRLAWCVAGALVAAPVAASETAPPAGAYRDRIIAPQALAPLPPDEDEAPADDDGPPRALRVELQLARSERGERSYDEHGLSAGGFWETADHGSLSLDANLFRSDRLHGDEGRDWGGLATLWQRNLYLDGGWRVDNGLGVLNTPAPELQRNQYRFFLPTAPLAGASTQWRQDADGTSAYAAFGRAGVYDGRRMAGFDPGDGRVAAAGVQWRSGAGWNQSLALLGSGGRIVADGRGDLDFASGDSQAAHWAAGWRSERDSVQFNLLGSRNDGRDAAGGWIDASARRGRYRHHYGVFSLDPGLAWGALPINQDVRGGYYRLGYQYGRWQWNAGVDDIRSISGDGFDGQYATAYARYQASSRLGYGASLSLRHADGDAHALQLFADRSGEWGQTRLQFDHADGDGLGRSWQASIDQALPLRAGRRLSVSLGYGEIADADAGSTRTATLAFYGGLALGSRVSLDGNARWTYGDGASALRGTDLNLGLDWRIAPRWSLNLAVYQSRGRQRSPFALDPLAIESPFLALPRERSALLSLRYDRQRGRSQAVLGGAPGAATGHVAGSLFLDDNDDGVRAASEQAAANVTVVLDGRYAVRTDSNGEFAFPRVSVGEHTLEVVADNLPLPWSLRESSARRRIEVSVRRTARVDIPAARPR</sequence>
<keyword evidence="2" id="KW-0645">Protease</keyword>
<proteinExistence type="predicted"/>